<evidence type="ECO:0000256" key="7">
    <source>
        <dbReference type="SAM" id="Phobius"/>
    </source>
</evidence>
<dbReference type="GO" id="GO:0022857">
    <property type="term" value="F:transmembrane transporter activity"/>
    <property type="evidence" value="ECO:0007669"/>
    <property type="project" value="TreeGrafter"/>
</dbReference>
<feature type="transmembrane region" description="Helical" evidence="7">
    <location>
        <begin position="172"/>
        <end position="193"/>
    </location>
</feature>
<evidence type="ECO:0000256" key="4">
    <source>
        <dbReference type="ARBA" id="ARBA00022692"/>
    </source>
</evidence>
<dbReference type="PANTHER" id="PTHR33362:SF3">
    <property type="entry name" value="SIALIC ACID TRAP TRANSPORTER PERMEASE PROTEIN SIAT"/>
    <property type="match status" value="1"/>
</dbReference>
<dbReference type="Pfam" id="PF06808">
    <property type="entry name" value="DctM"/>
    <property type="match status" value="1"/>
</dbReference>
<evidence type="ECO:0000313" key="9">
    <source>
        <dbReference type="EMBL" id="PIE34022.1"/>
    </source>
</evidence>
<accession>A0A2G6KGA0</accession>
<feature type="transmembrane region" description="Helical" evidence="7">
    <location>
        <begin position="135"/>
        <end position="152"/>
    </location>
</feature>
<evidence type="ECO:0000259" key="8">
    <source>
        <dbReference type="Pfam" id="PF06808"/>
    </source>
</evidence>
<protein>
    <submittedName>
        <fullName evidence="9">Permease</fullName>
    </submittedName>
</protein>
<keyword evidence="4 7" id="KW-0812">Transmembrane</keyword>
<dbReference type="EMBL" id="PDSK01000092">
    <property type="protein sequence ID" value="PIE34022.1"/>
    <property type="molecule type" value="Genomic_DNA"/>
</dbReference>
<reference evidence="9 10" key="1">
    <citation type="submission" date="2017-10" db="EMBL/GenBank/DDBJ databases">
        <title>Novel microbial diversity and functional potential in the marine mammal oral microbiome.</title>
        <authorList>
            <person name="Dudek N.K."/>
            <person name="Sun C.L."/>
            <person name="Burstein D."/>
            <person name="Kantor R.S."/>
            <person name="Aliaga Goltsman D.S."/>
            <person name="Bik E.M."/>
            <person name="Thomas B.C."/>
            <person name="Banfield J.F."/>
            <person name="Relman D.A."/>
        </authorList>
    </citation>
    <scope>NUCLEOTIDE SEQUENCE [LARGE SCALE GENOMIC DNA]</scope>
    <source>
        <strain evidence="9">DOLJORAL78_47_16</strain>
    </source>
</reference>
<evidence type="ECO:0000256" key="6">
    <source>
        <dbReference type="ARBA" id="ARBA00023136"/>
    </source>
</evidence>
<gene>
    <name evidence="9" type="ORF">CSA56_08885</name>
</gene>
<feature type="transmembrane region" description="Helical" evidence="7">
    <location>
        <begin position="398"/>
        <end position="422"/>
    </location>
</feature>
<dbReference type="AlphaFoldDB" id="A0A2G6KGA0"/>
<evidence type="ECO:0000256" key="3">
    <source>
        <dbReference type="ARBA" id="ARBA00022519"/>
    </source>
</evidence>
<feature type="transmembrane region" description="Helical" evidence="7">
    <location>
        <begin position="214"/>
        <end position="236"/>
    </location>
</feature>
<comment type="caution">
    <text evidence="9">The sequence shown here is derived from an EMBL/GenBank/DDBJ whole genome shotgun (WGS) entry which is preliminary data.</text>
</comment>
<name>A0A2G6KGA0_9BACT</name>
<keyword evidence="3" id="KW-0997">Cell inner membrane</keyword>
<dbReference type="PIRSF" id="PIRSF006066">
    <property type="entry name" value="HI0050"/>
    <property type="match status" value="1"/>
</dbReference>
<feature type="transmembrane region" description="Helical" evidence="7">
    <location>
        <begin position="273"/>
        <end position="295"/>
    </location>
</feature>
<keyword evidence="6 7" id="KW-0472">Membrane</keyword>
<dbReference type="GO" id="GO:0005886">
    <property type="term" value="C:plasma membrane"/>
    <property type="evidence" value="ECO:0007669"/>
    <property type="project" value="UniProtKB-SubCell"/>
</dbReference>
<feature type="transmembrane region" description="Helical" evidence="7">
    <location>
        <begin position="100"/>
        <end position="123"/>
    </location>
</feature>
<evidence type="ECO:0000256" key="1">
    <source>
        <dbReference type="ARBA" id="ARBA00004429"/>
    </source>
</evidence>
<keyword evidence="5 7" id="KW-1133">Transmembrane helix</keyword>
<feature type="transmembrane region" description="Helical" evidence="7">
    <location>
        <begin position="48"/>
        <end position="68"/>
    </location>
</feature>
<feature type="domain" description="TRAP C4-dicarboxylate transport system permease DctM subunit" evidence="8">
    <location>
        <begin position="10"/>
        <end position="418"/>
    </location>
</feature>
<dbReference type="InterPro" id="IPR010656">
    <property type="entry name" value="DctM"/>
</dbReference>
<comment type="subcellular location">
    <subcellularLocation>
        <location evidence="1">Cell inner membrane</location>
        <topology evidence="1">Multi-pass membrane protein</topology>
    </subcellularLocation>
</comment>
<dbReference type="Proteomes" id="UP000230821">
    <property type="component" value="Unassembled WGS sequence"/>
</dbReference>
<dbReference type="NCBIfam" id="TIGR00786">
    <property type="entry name" value="dctM"/>
    <property type="match status" value="1"/>
</dbReference>
<evidence type="ECO:0000313" key="10">
    <source>
        <dbReference type="Proteomes" id="UP000230821"/>
    </source>
</evidence>
<evidence type="ECO:0000256" key="5">
    <source>
        <dbReference type="ARBA" id="ARBA00022989"/>
    </source>
</evidence>
<feature type="transmembrane region" description="Helical" evidence="7">
    <location>
        <begin position="315"/>
        <end position="344"/>
    </location>
</feature>
<feature type="transmembrane region" description="Helical" evidence="7">
    <location>
        <begin position="356"/>
        <end position="386"/>
    </location>
</feature>
<dbReference type="PANTHER" id="PTHR33362">
    <property type="entry name" value="SIALIC ACID TRAP TRANSPORTER PERMEASE PROTEIN SIAT-RELATED"/>
    <property type="match status" value="1"/>
</dbReference>
<proteinExistence type="predicted"/>
<sequence length="428" mass="46161">MNFPLLVFFLGFVVMFVFRLPIALGMLTTATLYMWAKGLDIGLVADMVLSNLFSKYIIMAVPLFVFTAKVMNTGKVTEIVFRFANTLVGRFRGGLGHVNVVASIIFSGMTGSAVADASGLGIMEIEAMKKHGYDEGFSCAITAASATIGPIFPPSIPMVFYSMLSGASIGNLFLGGMAPGILIGLALMAYIALIANKRNYPKGEQYTPREFIIYTFKALPALFTPIILLGGIYSGVMTPTEAGAVAAFYAILISFCVYRAMGIRQLIGVIVDTVKTTGTLSIIVGAAFTFSFIVAREHIPDMIAGAFLGITDNKYLLLFLINILFIVLGMFIDTSTITLVFIPMVLPLITQLGIDLVHFGVVIVLNMMIGLSTPPMGMLLFIVSGISGTPLKTVIKEALPMIVVLLCVLFLITYVPHIVLFIPNMFGR</sequence>
<dbReference type="InterPro" id="IPR004681">
    <property type="entry name" value="TRAP_DctM"/>
</dbReference>
<evidence type="ECO:0000256" key="2">
    <source>
        <dbReference type="ARBA" id="ARBA00022475"/>
    </source>
</evidence>
<organism evidence="9 10">
    <name type="scientific">candidate division KSB3 bacterium</name>
    <dbReference type="NCBI Taxonomy" id="2044937"/>
    <lineage>
        <taxon>Bacteria</taxon>
        <taxon>candidate division KSB3</taxon>
    </lineage>
</organism>
<feature type="transmembrane region" description="Helical" evidence="7">
    <location>
        <begin position="6"/>
        <end position="36"/>
    </location>
</feature>
<keyword evidence="2" id="KW-1003">Cell membrane</keyword>
<feature type="transmembrane region" description="Helical" evidence="7">
    <location>
        <begin position="242"/>
        <end position="261"/>
    </location>
</feature>